<accession>A0A2W2BGV7</accession>
<dbReference type="AlphaFoldDB" id="A0A2W2BGV7"/>
<dbReference type="Gene3D" id="2.70.98.10">
    <property type="match status" value="1"/>
</dbReference>
<evidence type="ECO:0000313" key="1">
    <source>
        <dbReference type="EMBL" id="PZF79538.1"/>
    </source>
</evidence>
<dbReference type="InterPro" id="IPR011013">
    <property type="entry name" value="Gal_mutarotase_sf_dom"/>
</dbReference>
<protein>
    <recommendedName>
        <fullName evidence="3">Aldose epimerase</fullName>
    </recommendedName>
</protein>
<name>A0A2W2BGV7_9ACTN</name>
<dbReference type="SUPFAM" id="SSF74650">
    <property type="entry name" value="Galactose mutarotase-like"/>
    <property type="match status" value="1"/>
</dbReference>
<proteinExistence type="predicted"/>
<sequence>MTIELTADRVRATVHPDDGGALRDLTVAGRAVLASTPWTTVGKEEGPARTEQDWVARWHGGWQPCFPNAGPATAGVDPPQGFHGNASQAPWTLLSSGDDTAELAWADAAGLGSRRRWTLRPGGAELSASATNDGDQARPIVLAEHLILGSDLLTTLLDGPATLELPAGAVVEELAYDGTPTGRRDHWPGDRAAVDASIPARVFAVRDVTVAAVTCPAATVRLSWRGAAVPHLLVWQEFARSAEPPWNGETYAFGLEPTSTAHGAGLGAGHGAVVLAPGESMEWSVSLEVEWRDVRS</sequence>
<keyword evidence="2" id="KW-1185">Reference proteome</keyword>
<reference evidence="1 2" key="1">
    <citation type="submission" date="2018-01" db="EMBL/GenBank/DDBJ databases">
        <title>Draft genome sequence of Jiangella sp. GTF31.</title>
        <authorList>
            <person name="Sahin N."/>
            <person name="Ay H."/>
            <person name="Saygin H."/>
        </authorList>
    </citation>
    <scope>NUCLEOTIDE SEQUENCE [LARGE SCALE GENOMIC DNA]</scope>
    <source>
        <strain evidence="1 2">GTF31</strain>
    </source>
</reference>
<dbReference type="EMBL" id="POTW01000132">
    <property type="protein sequence ID" value="PZF79538.1"/>
    <property type="molecule type" value="Genomic_DNA"/>
</dbReference>
<gene>
    <name evidence="1" type="ORF">C1I92_30670</name>
</gene>
<organism evidence="1 2">
    <name type="scientific">Jiangella anatolica</name>
    <dbReference type="NCBI Taxonomy" id="2670374"/>
    <lineage>
        <taxon>Bacteria</taxon>
        <taxon>Bacillati</taxon>
        <taxon>Actinomycetota</taxon>
        <taxon>Actinomycetes</taxon>
        <taxon>Jiangellales</taxon>
        <taxon>Jiangellaceae</taxon>
        <taxon>Jiangella</taxon>
    </lineage>
</organism>
<dbReference type="RefSeq" id="WP_111258435.1">
    <property type="nucleotide sequence ID" value="NZ_POTW01000132.1"/>
</dbReference>
<evidence type="ECO:0008006" key="3">
    <source>
        <dbReference type="Google" id="ProtNLM"/>
    </source>
</evidence>
<dbReference type="GO" id="GO:0005975">
    <property type="term" value="P:carbohydrate metabolic process"/>
    <property type="evidence" value="ECO:0007669"/>
    <property type="project" value="InterPro"/>
</dbReference>
<dbReference type="InterPro" id="IPR014718">
    <property type="entry name" value="GH-type_carb-bd"/>
</dbReference>
<dbReference type="Proteomes" id="UP000248764">
    <property type="component" value="Unassembled WGS sequence"/>
</dbReference>
<dbReference type="GO" id="GO:0003824">
    <property type="term" value="F:catalytic activity"/>
    <property type="evidence" value="ECO:0007669"/>
    <property type="project" value="InterPro"/>
</dbReference>
<comment type="caution">
    <text evidence="1">The sequence shown here is derived from an EMBL/GenBank/DDBJ whole genome shotgun (WGS) entry which is preliminary data.</text>
</comment>
<evidence type="ECO:0000313" key="2">
    <source>
        <dbReference type="Proteomes" id="UP000248764"/>
    </source>
</evidence>
<dbReference type="GO" id="GO:0030246">
    <property type="term" value="F:carbohydrate binding"/>
    <property type="evidence" value="ECO:0007669"/>
    <property type="project" value="InterPro"/>
</dbReference>